<sequence>WIHCPQTLAEAVEKAYIVEETQGKTQRLETESGAIFSSYRIADQGGQLLLLMVVNILRSHLSDHNSSNISPTHLLGLLRELIHRE</sequence>
<organism evidence="1 2">
    <name type="scientific">Taxus chinensis</name>
    <name type="common">Chinese yew</name>
    <name type="synonym">Taxus wallichiana var. chinensis</name>
    <dbReference type="NCBI Taxonomy" id="29808"/>
    <lineage>
        <taxon>Eukaryota</taxon>
        <taxon>Viridiplantae</taxon>
        <taxon>Streptophyta</taxon>
        <taxon>Embryophyta</taxon>
        <taxon>Tracheophyta</taxon>
        <taxon>Spermatophyta</taxon>
        <taxon>Pinopsida</taxon>
        <taxon>Pinidae</taxon>
        <taxon>Conifers II</taxon>
        <taxon>Cupressales</taxon>
        <taxon>Taxaceae</taxon>
        <taxon>Taxus</taxon>
    </lineage>
</organism>
<dbReference type="Proteomes" id="UP000824469">
    <property type="component" value="Unassembled WGS sequence"/>
</dbReference>
<protein>
    <submittedName>
        <fullName evidence="1">Uncharacterized protein</fullName>
    </submittedName>
</protein>
<evidence type="ECO:0000313" key="2">
    <source>
        <dbReference type="Proteomes" id="UP000824469"/>
    </source>
</evidence>
<gene>
    <name evidence="1" type="ORF">KI387_017173</name>
</gene>
<accession>A0AA38LFI7</accession>
<feature type="non-terminal residue" evidence="1">
    <location>
        <position position="85"/>
    </location>
</feature>
<reference evidence="1 2" key="1">
    <citation type="journal article" date="2021" name="Nat. Plants">
        <title>The Taxus genome provides insights into paclitaxel biosynthesis.</title>
        <authorList>
            <person name="Xiong X."/>
            <person name="Gou J."/>
            <person name="Liao Q."/>
            <person name="Li Y."/>
            <person name="Zhou Q."/>
            <person name="Bi G."/>
            <person name="Li C."/>
            <person name="Du R."/>
            <person name="Wang X."/>
            <person name="Sun T."/>
            <person name="Guo L."/>
            <person name="Liang H."/>
            <person name="Lu P."/>
            <person name="Wu Y."/>
            <person name="Zhang Z."/>
            <person name="Ro D.K."/>
            <person name="Shang Y."/>
            <person name="Huang S."/>
            <person name="Yan J."/>
        </authorList>
    </citation>
    <scope>NUCLEOTIDE SEQUENCE [LARGE SCALE GENOMIC DNA]</scope>
    <source>
        <strain evidence="1">Ta-2019</strain>
    </source>
</reference>
<dbReference type="AlphaFoldDB" id="A0AA38LFI7"/>
<name>A0AA38LFI7_TAXCH</name>
<dbReference type="EMBL" id="JAHRHJ020000003">
    <property type="protein sequence ID" value="KAH9322534.1"/>
    <property type="molecule type" value="Genomic_DNA"/>
</dbReference>
<proteinExistence type="predicted"/>
<evidence type="ECO:0000313" key="1">
    <source>
        <dbReference type="EMBL" id="KAH9322534.1"/>
    </source>
</evidence>
<comment type="caution">
    <text evidence="1">The sequence shown here is derived from an EMBL/GenBank/DDBJ whole genome shotgun (WGS) entry which is preliminary data.</text>
</comment>
<keyword evidence="2" id="KW-1185">Reference proteome</keyword>
<feature type="non-terminal residue" evidence="1">
    <location>
        <position position="1"/>
    </location>
</feature>